<feature type="domain" description="Lsr2 dimerization" evidence="2">
    <location>
        <begin position="1"/>
        <end position="60"/>
    </location>
</feature>
<dbReference type="AlphaFoldDB" id="A0A0N9HY76"/>
<evidence type="ECO:0008006" key="6">
    <source>
        <dbReference type="Google" id="ProtNLM"/>
    </source>
</evidence>
<protein>
    <recommendedName>
        <fullName evidence="6">Nucleoid-associated protein Lsr2</fullName>
    </recommendedName>
</protein>
<evidence type="ECO:0000313" key="4">
    <source>
        <dbReference type="EMBL" id="ALG08289.1"/>
    </source>
</evidence>
<dbReference type="Pfam" id="PF23359">
    <property type="entry name" value="Lsr2_DNA-bd"/>
    <property type="match status" value="1"/>
</dbReference>
<keyword evidence="1" id="KW-0238">DNA-binding</keyword>
<evidence type="ECO:0000313" key="5">
    <source>
        <dbReference type="Proteomes" id="UP000063699"/>
    </source>
</evidence>
<dbReference type="RefSeq" id="WP_054290196.1">
    <property type="nucleotide sequence ID" value="NZ_CP012752.1"/>
</dbReference>
<dbReference type="OrthoDB" id="4113332at2"/>
<reference evidence="4 5" key="1">
    <citation type="submission" date="2015-07" db="EMBL/GenBank/DDBJ databases">
        <title>Genome sequencing of Kibdelosporangium phytohabitans.</title>
        <authorList>
            <person name="Qin S."/>
            <person name="Xing K."/>
        </authorList>
    </citation>
    <scope>NUCLEOTIDE SEQUENCE [LARGE SCALE GENOMIC DNA]</scope>
    <source>
        <strain evidence="4 5">KLBMP1111</strain>
    </source>
</reference>
<dbReference type="InterPro" id="IPR036625">
    <property type="entry name" value="E3-bd_dom_sf"/>
</dbReference>
<dbReference type="Gene3D" id="3.30.60.230">
    <property type="entry name" value="Lsr2, dimerization domain"/>
    <property type="match status" value="1"/>
</dbReference>
<dbReference type="Pfam" id="PF11774">
    <property type="entry name" value="Lsr2"/>
    <property type="match status" value="1"/>
</dbReference>
<dbReference type="STRING" id="860235.AOZ06_16465"/>
<dbReference type="InterPro" id="IPR055370">
    <property type="entry name" value="Lsr2_DNA-bd"/>
</dbReference>
<evidence type="ECO:0000256" key="1">
    <source>
        <dbReference type="ARBA" id="ARBA00023125"/>
    </source>
</evidence>
<accession>A0A0N9HY76</accession>
<gene>
    <name evidence="4" type="ORF">AOZ06_16465</name>
</gene>
<proteinExistence type="predicted"/>
<evidence type="ECO:0000259" key="2">
    <source>
        <dbReference type="Pfam" id="PF11774"/>
    </source>
</evidence>
<organism evidence="4 5">
    <name type="scientific">Kibdelosporangium phytohabitans</name>
    <dbReference type="NCBI Taxonomy" id="860235"/>
    <lineage>
        <taxon>Bacteria</taxon>
        <taxon>Bacillati</taxon>
        <taxon>Actinomycetota</taxon>
        <taxon>Actinomycetes</taxon>
        <taxon>Pseudonocardiales</taxon>
        <taxon>Pseudonocardiaceae</taxon>
        <taxon>Kibdelosporangium</taxon>
    </lineage>
</organism>
<dbReference type="Proteomes" id="UP000063699">
    <property type="component" value="Chromosome"/>
</dbReference>
<keyword evidence="5" id="KW-1185">Reference proteome</keyword>
<sequence length="116" mass="12868">MAQKIVVHLVDDVDGSMSDDITTVKFGLDDVSYEIDLTDNNATRLRDHLDDFVNHARRTGRTARRSAPPTAVATAANRNRTTAIREWARHNGYTVSGRGRISTTVIDAYEAAHSTR</sequence>
<evidence type="ECO:0000259" key="3">
    <source>
        <dbReference type="Pfam" id="PF23359"/>
    </source>
</evidence>
<dbReference type="EMBL" id="CP012752">
    <property type="protein sequence ID" value="ALG08289.1"/>
    <property type="molecule type" value="Genomic_DNA"/>
</dbReference>
<dbReference type="GO" id="GO:0016746">
    <property type="term" value="F:acyltransferase activity"/>
    <property type="evidence" value="ECO:0007669"/>
    <property type="project" value="InterPro"/>
</dbReference>
<dbReference type="Gene3D" id="4.10.320.10">
    <property type="entry name" value="E3-binding domain"/>
    <property type="match status" value="1"/>
</dbReference>
<feature type="domain" description="Lsr2 DNA-binding" evidence="3">
    <location>
        <begin position="77"/>
        <end position="112"/>
    </location>
</feature>
<dbReference type="GO" id="GO:0003677">
    <property type="term" value="F:DNA binding"/>
    <property type="evidence" value="ECO:0007669"/>
    <property type="project" value="UniProtKB-KW"/>
</dbReference>
<dbReference type="InterPro" id="IPR024412">
    <property type="entry name" value="Lsr2_dim_dom"/>
</dbReference>
<name>A0A0N9HY76_9PSEU</name>
<dbReference type="InterPro" id="IPR042261">
    <property type="entry name" value="Lsr2-like_dimerization"/>
</dbReference>
<dbReference type="KEGG" id="kphy:AOZ06_16465"/>